<dbReference type="EMBL" id="AP024597">
    <property type="protein sequence ID" value="BCU71615.1"/>
    <property type="molecule type" value="Genomic_DNA"/>
</dbReference>
<sequence length="161" mass="18486">MMVVVRKLGRKDELKSVVEKAQKNGLLRLVKLSRECIEKGRCRGKTDRDEDVVINLRGIPLNEGDILEADNGFLILIQLKEERVIEFELKDPVEAFKLGFALGNYHMRVMLQGNKVYISAELGEEFLLERFREYKPQVKEVVFKPNLELPVSPVVIDFANA</sequence>
<dbReference type="SMART" id="SM00988">
    <property type="entry name" value="UreE_N"/>
    <property type="match status" value="1"/>
</dbReference>
<dbReference type="Gene3D" id="3.30.70.790">
    <property type="entry name" value="UreE, C-terminal domain"/>
    <property type="match status" value="1"/>
</dbReference>
<dbReference type="Gene3D" id="2.60.260.20">
    <property type="entry name" value="Urease metallochaperone UreE, N-terminal domain"/>
    <property type="match status" value="1"/>
</dbReference>
<accession>A0A8D5U9N9</accession>
<dbReference type="AlphaFoldDB" id="A0A8D5U9N9"/>
<gene>
    <name evidence="2" type="ORF">KN1_29120</name>
</gene>
<evidence type="ECO:0000313" key="2">
    <source>
        <dbReference type="EMBL" id="BCU71615.1"/>
    </source>
</evidence>
<dbReference type="RefSeq" id="WP_221288463.1">
    <property type="nucleotide sequence ID" value="NZ_AP024597.1"/>
</dbReference>
<evidence type="ECO:0000313" key="3">
    <source>
        <dbReference type="Proteomes" id="UP000825123"/>
    </source>
</evidence>
<dbReference type="SUPFAM" id="SSF69287">
    <property type="entry name" value="Urease metallochaperone UreE, N-terminal domain"/>
    <property type="match status" value="1"/>
</dbReference>
<name>A0A8D5U9N9_9CREN</name>
<dbReference type="InterPro" id="IPR036118">
    <property type="entry name" value="UreE_N_sf"/>
</dbReference>
<organism evidence="2 3">
    <name type="scientific">Stygiolobus caldivivus</name>
    <dbReference type="NCBI Taxonomy" id="2824673"/>
    <lineage>
        <taxon>Archaea</taxon>
        <taxon>Thermoproteota</taxon>
        <taxon>Thermoprotei</taxon>
        <taxon>Sulfolobales</taxon>
        <taxon>Sulfolobaceae</taxon>
        <taxon>Stygiolobus</taxon>
    </lineage>
</organism>
<dbReference type="InterPro" id="IPR004029">
    <property type="entry name" value="UreE_N"/>
</dbReference>
<protein>
    <submittedName>
        <fullName evidence="2">Urease accessory protein UreE</fullName>
    </submittedName>
</protein>
<proteinExistence type="predicted"/>
<feature type="domain" description="UreE urease accessory N-terminal" evidence="1">
    <location>
        <begin position="7"/>
        <end position="75"/>
    </location>
</feature>
<evidence type="ECO:0000259" key="1">
    <source>
        <dbReference type="SMART" id="SM00988"/>
    </source>
</evidence>
<dbReference type="KEGG" id="csty:KN1_29120"/>
<reference evidence="2 3" key="1">
    <citation type="submission" date="2021-04" db="EMBL/GenBank/DDBJ databases">
        <title>Complete genome sequence of Stygiolobus sp. KN-1.</title>
        <authorList>
            <person name="Nakamura K."/>
            <person name="Sakai H."/>
            <person name="Kurosawa N."/>
        </authorList>
    </citation>
    <scope>NUCLEOTIDE SEQUENCE [LARGE SCALE GENOMIC DNA]</scope>
    <source>
        <strain evidence="2 3">KN-1</strain>
    </source>
</reference>
<dbReference type="Proteomes" id="UP000825123">
    <property type="component" value="Chromosome"/>
</dbReference>
<keyword evidence="3" id="KW-1185">Reference proteome</keyword>
<dbReference type="GeneID" id="66164626"/>
<dbReference type="SUPFAM" id="SSF69737">
    <property type="entry name" value="Urease metallochaperone UreE, C-terminal domain"/>
    <property type="match status" value="1"/>
</dbReference>